<reference evidence="3 4" key="1">
    <citation type="submission" date="2016-10" db="EMBL/GenBank/DDBJ databases">
        <authorList>
            <person name="de Groot N.N."/>
        </authorList>
    </citation>
    <scope>NUCLEOTIDE SEQUENCE [LARGE SCALE GENOMIC DNA]</scope>
    <source>
        <strain evidence="3 4">DSM 15283</strain>
    </source>
</reference>
<comment type="catalytic activity">
    <reaction evidence="2">
        <text>N-terminal N-formyl-L-methionyl-[peptide] + H2O = N-terminal L-methionyl-[peptide] + formate</text>
        <dbReference type="Rhea" id="RHEA:24420"/>
        <dbReference type="Rhea" id="RHEA-COMP:10639"/>
        <dbReference type="Rhea" id="RHEA-COMP:10640"/>
        <dbReference type="ChEBI" id="CHEBI:15377"/>
        <dbReference type="ChEBI" id="CHEBI:15740"/>
        <dbReference type="ChEBI" id="CHEBI:49298"/>
        <dbReference type="ChEBI" id="CHEBI:64731"/>
        <dbReference type="EC" id="3.5.1.88"/>
    </reaction>
</comment>
<dbReference type="InterPro" id="IPR036821">
    <property type="entry name" value="Peptide_deformylase_sf"/>
</dbReference>
<keyword evidence="4" id="KW-1185">Reference proteome</keyword>
<dbReference type="GO" id="GO:0046872">
    <property type="term" value="F:metal ion binding"/>
    <property type="evidence" value="ECO:0007669"/>
    <property type="project" value="UniProtKB-KW"/>
</dbReference>
<sequence>MSVLPLVIWPDERLSQVCDHVGEDDHEALVQDMFDTMYAANGRGLAAPQVGVMRRIFVMDAGWKEGDPTPEAFLDPVIMVREKRTEVMEEGCLSIPGLMVPVERPVAVTLAWRDARGDMHMRDFDGFEARCIQHEIDHLDGRVTLDHLTEADKADFIATYEAQT</sequence>
<evidence type="ECO:0000313" key="4">
    <source>
        <dbReference type="Proteomes" id="UP000199144"/>
    </source>
</evidence>
<evidence type="ECO:0000256" key="2">
    <source>
        <dbReference type="HAMAP-Rule" id="MF_00163"/>
    </source>
</evidence>
<dbReference type="Gene3D" id="3.90.45.10">
    <property type="entry name" value="Peptide deformylase"/>
    <property type="match status" value="1"/>
</dbReference>
<feature type="binding site" evidence="2">
    <location>
        <position position="138"/>
    </location>
    <ligand>
        <name>Fe cation</name>
        <dbReference type="ChEBI" id="CHEBI:24875"/>
    </ligand>
</feature>
<dbReference type="Proteomes" id="UP000199144">
    <property type="component" value="Unassembled WGS sequence"/>
</dbReference>
<dbReference type="GO" id="GO:0042586">
    <property type="term" value="F:peptide deformylase activity"/>
    <property type="evidence" value="ECO:0007669"/>
    <property type="project" value="UniProtKB-UniRule"/>
</dbReference>
<keyword evidence="2" id="KW-0408">Iron</keyword>
<dbReference type="AlphaFoldDB" id="A0A1I4JLC0"/>
<dbReference type="OrthoDB" id="9804313at2"/>
<comment type="function">
    <text evidence="2">Removes the formyl group from the N-terminal Met of newly synthesized proteins. Requires at least a dipeptide for an efficient rate of reaction. N-terminal L-methionine is a prerequisite for activity but the enzyme has broad specificity at other positions.</text>
</comment>
<keyword evidence="2" id="KW-0378">Hydrolase</keyword>
<dbReference type="PANTHER" id="PTHR10458:SF22">
    <property type="entry name" value="PEPTIDE DEFORMYLASE"/>
    <property type="match status" value="1"/>
</dbReference>
<comment type="similarity">
    <text evidence="1 2">Belongs to the polypeptide deformylase family.</text>
</comment>
<comment type="cofactor">
    <cofactor evidence="2">
        <name>Fe(2+)</name>
        <dbReference type="ChEBI" id="CHEBI:29033"/>
    </cofactor>
    <text evidence="2">Binds 1 Fe(2+) ion.</text>
</comment>
<feature type="binding site" evidence="2">
    <location>
        <position position="134"/>
    </location>
    <ligand>
        <name>Fe cation</name>
        <dbReference type="ChEBI" id="CHEBI:24875"/>
    </ligand>
</feature>
<dbReference type="GO" id="GO:0006412">
    <property type="term" value="P:translation"/>
    <property type="evidence" value="ECO:0007669"/>
    <property type="project" value="UniProtKB-UniRule"/>
</dbReference>
<dbReference type="NCBIfam" id="TIGR00079">
    <property type="entry name" value="pept_deformyl"/>
    <property type="match status" value="1"/>
</dbReference>
<dbReference type="HAMAP" id="MF_00163">
    <property type="entry name" value="Pep_deformylase"/>
    <property type="match status" value="1"/>
</dbReference>
<dbReference type="CDD" id="cd00487">
    <property type="entry name" value="Pep_deformylase"/>
    <property type="match status" value="1"/>
</dbReference>
<feature type="binding site" evidence="2">
    <location>
        <position position="92"/>
    </location>
    <ligand>
        <name>Fe cation</name>
        <dbReference type="ChEBI" id="CHEBI:24875"/>
    </ligand>
</feature>
<organism evidence="3 4">
    <name type="scientific">Shimia aestuarii</name>
    <dbReference type="NCBI Taxonomy" id="254406"/>
    <lineage>
        <taxon>Bacteria</taxon>
        <taxon>Pseudomonadati</taxon>
        <taxon>Pseudomonadota</taxon>
        <taxon>Alphaproteobacteria</taxon>
        <taxon>Rhodobacterales</taxon>
        <taxon>Roseobacteraceae</taxon>
    </lineage>
</organism>
<name>A0A1I4JLC0_9RHOB</name>
<dbReference type="PRINTS" id="PR01576">
    <property type="entry name" value="PDEFORMYLASE"/>
</dbReference>
<dbReference type="PIRSF" id="PIRSF004749">
    <property type="entry name" value="Pep_def"/>
    <property type="match status" value="1"/>
</dbReference>
<dbReference type="RefSeq" id="WP_093091534.1">
    <property type="nucleotide sequence ID" value="NZ_FOTQ01000001.1"/>
</dbReference>
<dbReference type="SUPFAM" id="SSF56420">
    <property type="entry name" value="Peptide deformylase"/>
    <property type="match status" value="1"/>
</dbReference>
<dbReference type="EMBL" id="FOTQ01000001">
    <property type="protein sequence ID" value="SFL67003.1"/>
    <property type="molecule type" value="Genomic_DNA"/>
</dbReference>
<gene>
    <name evidence="2" type="primary">def</name>
    <name evidence="3" type="ORF">SAMN04488042_1011063</name>
</gene>
<accession>A0A1I4JLC0</accession>
<proteinExistence type="inferred from homology"/>
<dbReference type="STRING" id="254406.SAMN04488042_1011063"/>
<dbReference type="EC" id="3.5.1.88" evidence="2"/>
<evidence type="ECO:0000313" key="3">
    <source>
        <dbReference type="EMBL" id="SFL67003.1"/>
    </source>
</evidence>
<dbReference type="PANTHER" id="PTHR10458">
    <property type="entry name" value="PEPTIDE DEFORMYLASE"/>
    <property type="match status" value="1"/>
</dbReference>
<keyword evidence="2" id="KW-0479">Metal-binding</keyword>
<keyword evidence="2" id="KW-0648">Protein biosynthesis</keyword>
<feature type="active site" evidence="2">
    <location>
        <position position="135"/>
    </location>
</feature>
<protein>
    <recommendedName>
        <fullName evidence="2">Peptide deformylase</fullName>
        <shortName evidence="2">PDF</shortName>
        <ecNumber evidence="2">3.5.1.88</ecNumber>
    </recommendedName>
    <alternativeName>
        <fullName evidence="2">Polypeptide deformylase</fullName>
    </alternativeName>
</protein>
<dbReference type="NCBIfam" id="NF001159">
    <property type="entry name" value="PRK00150.1-3"/>
    <property type="match status" value="1"/>
</dbReference>
<dbReference type="InterPro" id="IPR023635">
    <property type="entry name" value="Peptide_deformylase"/>
</dbReference>
<evidence type="ECO:0000256" key="1">
    <source>
        <dbReference type="ARBA" id="ARBA00010759"/>
    </source>
</evidence>
<dbReference type="Pfam" id="PF01327">
    <property type="entry name" value="Pep_deformylase"/>
    <property type="match status" value="1"/>
</dbReference>